<sequence>MNGNINISTSFIDKLNVYASDLIKYGTKSANIKVQIASSIINSGIYE</sequence>
<keyword evidence="2" id="KW-1185">Reference proteome</keyword>
<organism evidence="1 2">
    <name type="scientific">Candidatus Neoehrlichia procyonis str. RAC413</name>
    <dbReference type="NCBI Taxonomy" id="1359163"/>
    <lineage>
        <taxon>Bacteria</taxon>
        <taxon>Pseudomonadati</taxon>
        <taxon>Pseudomonadota</taxon>
        <taxon>Alphaproteobacteria</taxon>
        <taxon>Rickettsiales</taxon>
        <taxon>Anaplasmataceae</taxon>
        <taxon>Candidatus Neoehrlichia</taxon>
    </lineage>
</organism>
<evidence type="ECO:0000313" key="1">
    <source>
        <dbReference type="EMBL" id="KJV68760.1"/>
    </source>
</evidence>
<dbReference type="AlphaFoldDB" id="A0A0F3NL51"/>
<reference evidence="1 2" key="1">
    <citation type="submission" date="2015-02" db="EMBL/GenBank/DDBJ databases">
        <title>Genome Sequencing of Rickettsiales.</title>
        <authorList>
            <person name="Daugherty S.C."/>
            <person name="Su Q."/>
            <person name="Abolude K."/>
            <person name="Beier-Sexton M."/>
            <person name="Carlyon J.A."/>
            <person name="Carter R."/>
            <person name="Day N.P."/>
            <person name="Dumler S.J."/>
            <person name="Dyachenko V."/>
            <person name="Godinez A."/>
            <person name="Kurtti T.J."/>
            <person name="Lichay M."/>
            <person name="Mullins K.E."/>
            <person name="Ott S."/>
            <person name="Pappas-Brown V."/>
            <person name="Paris D.H."/>
            <person name="Patel P."/>
            <person name="Richards A.L."/>
            <person name="Sadzewicz L."/>
            <person name="Sears K."/>
            <person name="Seidman D."/>
            <person name="Sengamalay N."/>
            <person name="Stenos J."/>
            <person name="Tallon L.J."/>
            <person name="Vincent G."/>
            <person name="Fraser C.M."/>
            <person name="Munderloh U."/>
            <person name="Dunning-Hotopp J.C."/>
        </authorList>
    </citation>
    <scope>NUCLEOTIDE SEQUENCE [LARGE SCALE GENOMIC DNA]</scope>
    <source>
        <strain evidence="1 2">RAC413</strain>
    </source>
</reference>
<dbReference type="STRING" id="1359163.NLO413_0123"/>
<dbReference type="RefSeq" id="WP_232295931.1">
    <property type="nucleotide sequence ID" value="NZ_LANX01000001.1"/>
</dbReference>
<protein>
    <submittedName>
        <fullName evidence="1">Uncharacterized protein</fullName>
    </submittedName>
</protein>
<proteinExistence type="predicted"/>
<dbReference type="Proteomes" id="UP000033562">
    <property type="component" value="Unassembled WGS sequence"/>
</dbReference>
<evidence type="ECO:0000313" key="2">
    <source>
        <dbReference type="Proteomes" id="UP000033562"/>
    </source>
</evidence>
<dbReference type="EMBL" id="LANX01000001">
    <property type="protein sequence ID" value="KJV68760.1"/>
    <property type="molecule type" value="Genomic_DNA"/>
</dbReference>
<name>A0A0F3NL51_9RICK</name>
<gene>
    <name evidence="1" type="ORF">NLO413_0123</name>
</gene>
<comment type="caution">
    <text evidence="1">The sequence shown here is derived from an EMBL/GenBank/DDBJ whole genome shotgun (WGS) entry which is preliminary data.</text>
</comment>
<accession>A0A0F3NL51</accession>